<protein>
    <submittedName>
        <fullName evidence="5">AraC-type DNA-binding protein</fullName>
    </submittedName>
</protein>
<dbReference type="EMBL" id="FPAW01000021">
    <property type="protein sequence ID" value="SFU04694.1"/>
    <property type="molecule type" value="Genomic_DNA"/>
</dbReference>
<feature type="domain" description="HTH araC/xylS-type" evidence="4">
    <location>
        <begin position="12"/>
        <end position="110"/>
    </location>
</feature>
<dbReference type="InterPro" id="IPR018060">
    <property type="entry name" value="HTH_AraC"/>
</dbReference>
<dbReference type="AlphaFoldDB" id="A0A1I7CZ55"/>
<dbReference type="SUPFAM" id="SSF46689">
    <property type="entry name" value="Homeodomain-like"/>
    <property type="match status" value="1"/>
</dbReference>
<evidence type="ECO:0000313" key="5">
    <source>
        <dbReference type="EMBL" id="SFU04694.1"/>
    </source>
</evidence>
<dbReference type="SMART" id="SM00342">
    <property type="entry name" value="HTH_ARAC"/>
    <property type="match status" value="1"/>
</dbReference>
<dbReference type="InterPro" id="IPR009057">
    <property type="entry name" value="Homeodomain-like_sf"/>
</dbReference>
<keyword evidence="1" id="KW-0805">Transcription regulation</keyword>
<evidence type="ECO:0000259" key="4">
    <source>
        <dbReference type="PROSITE" id="PS01124"/>
    </source>
</evidence>
<dbReference type="STRING" id="999627.SAMN05216236_12123"/>
<dbReference type="GO" id="GO:0000976">
    <property type="term" value="F:transcription cis-regulatory region binding"/>
    <property type="evidence" value="ECO:0007669"/>
    <property type="project" value="TreeGrafter"/>
</dbReference>
<dbReference type="Pfam" id="PF12833">
    <property type="entry name" value="HTH_18"/>
    <property type="match status" value="1"/>
</dbReference>
<dbReference type="PANTHER" id="PTHR47894">
    <property type="entry name" value="HTH-TYPE TRANSCRIPTIONAL REGULATOR GADX"/>
    <property type="match status" value="1"/>
</dbReference>
<dbReference type="PANTHER" id="PTHR47894:SF1">
    <property type="entry name" value="HTH-TYPE TRANSCRIPTIONAL REGULATOR VQSM"/>
    <property type="match status" value="1"/>
</dbReference>
<evidence type="ECO:0000256" key="1">
    <source>
        <dbReference type="ARBA" id="ARBA00023015"/>
    </source>
</evidence>
<accession>A0A1I7CZ55</accession>
<dbReference type="eggNOG" id="COG2207">
    <property type="taxonomic scope" value="Bacteria"/>
</dbReference>
<proteinExistence type="predicted"/>
<reference evidence="5 6" key="1">
    <citation type="submission" date="2016-10" db="EMBL/GenBank/DDBJ databases">
        <authorList>
            <person name="de Groot N.N."/>
        </authorList>
    </citation>
    <scope>NUCLEOTIDE SEQUENCE [LARGE SCALE GENOMIC DNA]</scope>
    <source>
        <strain evidence="5 6">CGMCC 1.10959</strain>
    </source>
</reference>
<dbReference type="OrthoDB" id="9805730at2"/>
<dbReference type="GO" id="GO:0005829">
    <property type="term" value="C:cytosol"/>
    <property type="evidence" value="ECO:0007669"/>
    <property type="project" value="TreeGrafter"/>
</dbReference>
<evidence type="ECO:0000256" key="3">
    <source>
        <dbReference type="ARBA" id="ARBA00023163"/>
    </source>
</evidence>
<dbReference type="Gene3D" id="1.10.10.60">
    <property type="entry name" value="Homeodomain-like"/>
    <property type="match status" value="1"/>
</dbReference>
<keyword evidence="3" id="KW-0804">Transcription</keyword>
<dbReference type="GO" id="GO:0003700">
    <property type="term" value="F:DNA-binding transcription factor activity"/>
    <property type="evidence" value="ECO:0007669"/>
    <property type="project" value="InterPro"/>
</dbReference>
<evidence type="ECO:0000313" key="6">
    <source>
        <dbReference type="Proteomes" id="UP000182466"/>
    </source>
</evidence>
<name>A0A1I7CZ55_9RHOB</name>
<keyword evidence="6" id="KW-1185">Reference proteome</keyword>
<sequence>MAQNAKNLLTLDRVRKIVTNLSYSKQPTIAEVARKTGTTSRTPQRRLAEARTSCREIVSSARHERAKDLLSQTEVPVCEIAARLGYATPGAFSRAFAKRANQSPSAWRQAASRVRTQG</sequence>
<dbReference type="PROSITE" id="PS01124">
    <property type="entry name" value="HTH_ARAC_FAMILY_2"/>
    <property type="match status" value="1"/>
</dbReference>
<dbReference type="Proteomes" id="UP000182466">
    <property type="component" value="Unassembled WGS sequence"/>
</dbReference>
<evidence type="ECO:0000256" key="2">
    <source>
        <dbReference type="ARBA" id="ARBA00023125"/>
    </source>
</evidence>
<keyword evidence="2 5" id="KW-0238">DNA-binding</keyword>
<organism evidence="5 6">
    <name type="scientific">Sedimentitalea nanhaiensis</name>
    <dbReference type="NCBI Taxonomy" id="999627"/>
    <lineage>
        <taxon>Bacteria</taxon>
        <taxon>Pseudomonadati</taxon>
        <taxon>Pseudomonadota</taxon>
        <taxon>Alphaproteobacteria</taxon>
        <taxon>Rhodobacterales</taxon>
        <taxon>Paracoccaceae</taxon>
        <taxon>Sedimentitalea</taxon>
    </lineage>
</organism>
<gene>
    <name evidence="5" type="ORF">SAMN05216236_12123</name>
</gene>